<gene>
    <name evidence="2" type="ORF">HKX02_24300</name>
</gene>
<protein>
    <submittedName>
        <fullName evidence="2">Uncharacterized protein</fullName>
    </submittedName>
</protein>
<keyword evidence="1" id="KW-0812">Transmembrane</keyword>
<name>A0A849KSP8_9HYPH</name>
<dbReference type="AlphaFoldDB" id="A0A849KSP8"/>
<proteinExistence type="predicted"/>
<sequence>MMDPLHTTEERTILGISLLTWYPIVLIAGGAYLTSSLFLDHGSLFVLLGTLALLYWIARYKTAKDGPFWLRHALEARRGTNFEDKP</sequence>
<keyword evidence="3" id="KW-1185">Reference proteome</keyword>
<feature type="transmembrane region" description="Helical" evidence="1">
    <location>
        <begin position="38"/>
        <end position="58"/>
    </location>
</feature>
<reference evidence="2 3" key="1">
    <citation type="submission" date="2020-05" db="EMBL/GenBank/DDBJ databases">
        <title>Draft Genome Sequence of Ochrobactrum soli Isolated from Stable Fly Gut.</title>
        <authorList>
            <person name="Pileggi M.T."/>
            <person name="Vazhakkala L.J."/>
            <person name="Wong C.N."/>
        </authorList>
    </citation>
    <scope>NUCLEOTIDE SEQUENCE [LARGE SCALE GENOMIC DNA]</scope>
    <source>
        <strain evidence="2 3">MTP-C0764</strain>
    </source>
</reference>
<evidence type="ECO:0000256" key="1">
    <source>
        <dbReference type="SAM" id="Phobius"/>
    </source>
</evidence>
<evidence type="ECO:0000313" key="2">
    <source>
        <dbReference type="EMBL" id="NNU63353.1"/>
    </source>
</evidence>
<feature type="transmembrane region" description="Helical" evidence="1">
    <location>
        <begin position="12"/>
        <end position="32"/>
    </location>
</feature>
<keyword evidence="1" id="KW-0472">Membrane</keyword>
<dbReference type="EMBL" id="JABFCY010000024">
    <property type="protein sequence ID" value="NNU63353.1"/>
    <property type="molecule type" value="Genomic_DNA"/>
</dbReference>
<dbReference type="RefSeq" id="WP_171319646.1">
    <property type="nucleotide sequence ID" value="NZ_JABFCY010000024.1"/>
</dbReference>
<organism evidence="2 3">
    <name type="scientific">Ochrobactrum soli</name>
    <dbReference type="NCBI Taxonomy" id="2448455"/>
    <lineage>
        <taxon>Bacteria</taxon>
        <taxon>Pseudomonadati</taxon>
        <taxon>Pseudomonadota</taxon>
        <taxon>Alphaproteobacteria</taxon>
        <taxon>Hyphomicrobiales</taxon>
        <taxon>Brucellaceae</taxon>
        <taxon>Brucella/Ochrobactrum group</taxon>
        <taxon>Ochrobactrum</taxon>
    </lineage>
</organism>
<dbReference type="Proteomes" id="UP000574931">
    <property type="component" value="Unassembled WGS sequence"/>
</dbReference>
<keyword evidence="1" id="KW-1133">Transmembrane helix</keyword>
<evidence type="ECO:0000313" key="3">
    <source>
        <dbReference type="Proteomes" id="UP000574931"/>
    </source>
</evidence>
<comment type="caution">
    <text evidence="2">The sequence shown here is derived from an EMBL/GenBank/DDBJ whole genome shotgun (WGS) entry which is preliminary data.</text>
</comment>
<accession>A0A849KSP8</accession>